<name>A0A370TL13_9HELO</name>
<feature type="compositionally biased region" description="Polar residues" evidence="1">
    <location>
        <begin position="253"/>
        <end position="265"/>
    </location>
</feature>
<evidence type="ECO:0000256" key="1">
    <source>
        <dbReference type="SAM" id="MobiDB-lite"/>
    </source>
</evidence>
<gene>
    <name evidence="2" type="ORF">BP5553_06825</name>
</gene>
<keyword evidence="3" id="KW-1185">Reference proteome</keyword>
<reference evidence="2 3" key="1">
    <citation type="journal article" date="2018" name="IMA Fungus">
        <title>IMA Genome-F 9: Draft genome sequence of Annulohypoxylon stygium, Aspergillus mulundensis, Berkeleyomyces basicola (syn. Thielaviopsis basicola), Ceratocystis smalleyi, two Cercospora beticola strains, Coleophoma cylindrospora, Fusarium fracticaudum, Phialophora cf. hyalina, and Morchella septimelata.</title>
        <authorList>
            <person name="Wingfield B.D."/>
            <person name="Bills G.F."/>
            <person name="Dong Y."/>
            <person name="Huang W."/>
            <person name="Nel W.J."/>
            <person name="Swalarsk-Parry B.S."/>
            <person name="Vaghefi N."/>
            <person name="Wilken P.M."/>
            <person name="An Z."/>
            <person name="de Beer Z.W."/>
            <person name="De Vos L."/>
            <person name="Chen L."/>
            <person name="Duong T.A."/>
            <person name="Gao Y."/>
            <person name="Hammerbacher A."/>
            <person name="Kikkert J.R."/>
            <person name="Li Y."/>
            <person name="Li H."/>
            <person name="Li K."/>
            <person name="Li Q."/>
            <person name="Liu X."/>
            <person name="Ma X."/>
            <person name="Naidoo K."/>
            <person name="Pethybridge S.J."/>
            <person name="Sun J."/>
            <person name="Steenkamp E.T."/>
            <person name="van der Nest M.A."/>
            <person name="van Wyk S."/>
            <person name="Wingfield M.J."/>
            <person name="Xiong C."/>
            <person name="Yue Q."/>
            <person name="Zhang X."/>
        </authorList>
    </citation>
    <scope>NUCLEOTIDE SEQUENCE [LARGE SCALE GENOMIC DNA]</scope>
    <source>
        <strain evidence="2 3">BP 5553</strain>
    </source>
</reference>
<feature type="region of interest" description="Disordered" evidence="1">
    <location>
        <begin position="131"/>
        <end position="156"/>
    </location>
</feature>
<dbReference type="EMBL" id="NPIC01000005">
    <property type="protein sequence ID" value="RDL36213.1"/>
    <property type="molecule type" value="Genomic_DNA"/>
</dbReference>
<sequence length="383" mass="43349">MEEKELLVREEQERVTYKEEDNAAMEEETPATEGKERLVKNITKQWEERLGQKMPKEKTQDQRRPKIVGKGVQRGIGAAKRNWPLTQFELETLRDAEPQELIQGPSHQTAVENERRTMADQEEVENPIHNAQPSADYSATDNSNSTPASGKIPEHVTNSEELIKAVELQATRPSRDQKPDPAMVWIKFKICDRSSWRVVQDLEVDPSDPSEVKRIAMKYYVTADGTNNILLIPERDIDTDNLPSSVPEKGFDLQTNSEADPSTPENTEEDGEETVRKGVARRDSSCSNTHGNFVAPADTCLQDYYANAAPPFRVCAVVGSWCFYKMYKKQERLIAMKEERLEDLEPAAKVVEETKDGRLAIGERKKLSRGGSEIEPAKHPRIS</sequence>
<feature type="compositionally biased region" description="Basic and acidic residues" evidence="1">
    <location>
        <begin position="1"/>
        <end position="21"/>
    </location>
</feature>
<comment type="caution">
    <text evidence="2">The sequence shown here is derived from an EMBL/GenBank/DDBJ whole genome shotgun (WGS) entry which is preliminary data.</text>
</comment>
<dbReference type="OrthoDB" id="4227485at2759"/>
<feature type="compositionally biased region" description="Basic and acidic residues" evidence="1">
    <location>
        <begin position="33"/>
        <end position="64"/>
    </location>
</feature>
<feature type="compositionally biased region" description="Polar residues" evidence="1">
    <location>
        <begin position="131"/>
        <end position="148"/>
    </location>
</feature>
<dbReference type="GeneID" id="43599674"/>
<organism evidence="2 3">
    <name type="scientific">Venustampulla echinocandica</name>
    <dbReference type="NCBI Taxonomy" id="2656787"/>
    <lineage>
        <taxon>Eukaryota</taxon>
        <taxon>Fungi</taxon>
        <taxon>Dikarya</taxon>
        <taxon>Ascomycota</taxon>
        <taxon>Pezizomycotina</taxon>
        <taxon>Leotiomycetes</taxon>
        <taxon>Helotiales</taxon>
        <taxon>Pleuroascaceae</taxon>
        <taxon>Venustampulla</taxon>
    </lineage>
</organism>
<evidence type="ECO:0000313" key="2">
    <source>
        <dbReference type="EMBL" id="RDL36213.1"/>
    </source>
</evidence>
<protein>
    <submittedName>
        <fullName evidence="2">Uncharacterized protein</fullName>
    </submittedName>
</protein>
<dbReference type="Proteomes" id="UP000254866">
    <property type="component" value="Unassembled WGS sequence"/>
</dbReference>
<accession>A0A370TL13</accession>
<feature type="region of interest" description="Disordered" evidence="1">
    <location>
        <begin position="241"/>
        <end position="275"/>
    </location>
</feature>
<feature type="region of interest" description="Disordered" evidence="1">
    <location>
        <begin position="1"/>
        <end position="75"/>
    </location>
</feature>
<dbReference type="AlphaFoldDB" id="A0A370TL13"/>
<proteinExistence type="predicted"/>
<feature type="region of interest" description="Disordered" evidence="1">
    <location>
        <begin position="360"/>
        <end position="383"/>
    </location>
</feature>
<dbReference type="RefSeq" id="XP_031868869.1">
    <property type="nucleotide sequence ID" value="XM_032015448.1"/>
</dbReference>
<evidence type="ECO:0000313" key="3">
    <source>
        <dbReference type="Proteomes" id="UP000254866"/>
    </source>
</evidence>